<comment type="subcellular location">
    <subcellularLocation>
        <location evidence="4">Cytoplasm</location>
    </subcellularLocation>
</comment>
<dbReference type="Proteomes" id="UP000008495">
    <property type="component" value="Unassembled WGS sequence"/>
</dbReference>
<keyword evidence="4" id="KW-0235">DNA replication</keyword>
<dbReference type="GO" id="GO:0003887">
    <property type="term" value="F:DNA-directed DNA polymerase activity"/>
    <property type="evidence" value="ECO:0007669"/>
    <property type="project" value="UniProtKB-UniRule"/>
</dbReference>
<comment type="catalytic activity">
    <reaction evidence="3 4">
        <text>DNA(n) + a 2'-deoxyribonucleoside 5'-triphosphate = DNA(n+1) + diphosphate</text>
        <dbReference type="Rhea" id="RHEA:22508"/>
        <dbReference type="Rhea" id="RHEA-COMP:17339"/>
        <dbReference type="Rhea" id="RHEA-COMP:17340"/>
        <dbReference type="ChEBI" id="CHEBI:33019"/>
        <dbReference type="ChEBI" id="CHEBI:61560"/>
        <dbReference type="ChEBI" id="CHEBI:173112"/>
        <dbReference type="EC" id="2.7.7.7"/>
    </reaction>
</comment>
<evidence type="ECO:0000256" key="5">
    <source>
        <dbReference type="SAM" id="MobiDB-lite"/>
    </source>
</evidence>
<keyword evidence="4" id="KW-0515">Mutator protein</keyword>
<feature type="compositionally biased region" description="Basic and acidic residues" evidence="5">
    <location>
        <begin position="407"/>
        <end position="422"/>
    </location>
</feature>
<evidence type="ECO:0000256" key="4">
    <source>
        <dbReference type="HAMAP-Rule" id="MF_01113"/>
    </source>
</evidence>
<dbReference type="GO" id="GO:0003684">
    <property type="term" value="F:damaged DNA binding"/>
    <property type="evidence" value="ECO:0007669"/>
    <property type="project" value="InterPro"/>
</dbReference>
<keyword evidence="4" id="KW-0234">DNA repair</keyword>
<keyword evidence="4" id="KW-0963">Cytoplasm</keyword>
<keyword evidence="4" id="KW-0460">Magnesium</keyword>
<dbReference type="GO" id="GO:0006261">
    <property type="term" value="P:DNA-templated DNA replication"/>
    <property type="evidence" value="ECO:0007669"/>
    <property type="project" value="UniProtKB-UniRule"/>
</dbReference>
<feature type="region of interest" description="Disordered" evidence="5">
    <location>
        <begin position="403"/>
        <end position="422"/>
    </location>
</feature>
<dbReference type="GO" id="GO:0000287">
    <property type="term" value="F:magnesium ion binding"/>
    <property type="evidence" value="ECO:0007669"/>
    <property type="project" value="UniProtKB-UniRule"/>
</dbReference>
<dbReference type="STRING" id="100225.SAMN05421595_1453"/>
<feature type="domain" description="UmuC" evidence="6">
    <location>
        <begin position="24"/>
        <end position="203"/>
    </location>
</feature>
<dbReference type="NCBIfam" id="NF003015">
    <property type="entry name" value="PRK03858.1"/>
    <property type="match status" value="1"/>
</dbReference>
<dbReference type="Pfam" id="PF00817">
    <property type="entry name" value="IMS"/>
    <property type="match status" value="1"/>
</dbReference>
<feature type="binding site" evidence="4">
    <location>
        <position position="28"/>
    </location>
    <ligand>
        <name>Mg(2+)</name>
        <dbReference type="ChEBI" id="CHEBI:18420"/>
    </ligand>
</feature>
<dbReference type="InterPro" id="IPR017961">
    <property type="entry name" value="DNA_pol_Y-fam_little_finger"/>
</dbReference>
<dbReference type="PROSITE" id="PS50173">
    <property type="entry name" value="UMUC"/>
    <property type="match status" value="1"/>
</dbReference>
<evidence type="ECO:0000256" key="2">
    <source>
        <dbReference type="ARBA" id="ARBA00025589"/>
    </source>
</evidence>
<dbReference type="Gene3D" id="3.30.1490.100">
    <property type="entry name" value="DNA polymerase, Y-family, little finger domain"/>
    <property type="match status" value="1"/>
</dbReference>
<keyword evidence="8" id="KW-1185">Reference proteome</keyword>
<gene>
    <name evidence="4 7" type="primary">dinB</name>
    <name evidence="7" type="ORF">AUCHE_05_05300</name>
</gene>
<keyword evidence="4" id="KW-0227">DNA damage</keyword>
<dbReference type="GO" id="GO:0006281">
    <property type="term" value="P:DNA repair"/>
    <property type="evidence" value="ECO:0007669"/>
    <property type="project" value="UniProtKB-UniRule"/>
</dbReference>
<dbReference type="GO" id="GO:0005829">
    <property type="term" value="C:cytosol"/>
    <property type="evidence" value="ECO:0007669"/>
    <property type="project" value="TreeGrafter"/>
</dbReference>
<evidence type="ECO:0000313" key="8">
    <source>
        <dbReference type="Proteomes" id="UP000008495"/>
    </source>
</evidence>
<comment type="cofactor">
    <cofactor evidence="4">
        <name>Mg(2+)</name>
        <dbReference type="ChEBI" id="CHEBI:18420"/>
    </cofactor>
    <text evidence="4">Binds 2 magnesium ions per subunit.</text>
</comment>
<dbReference type="CDD" id="cd03586">
    <property type="entry name" value="PolY_Pol_IV_kappa"/>
    <property type="match status" value="1"/>
</dbReference>
<dbReference type="NCBIfam" id="NF002677">
    <property type="entry name" value="PRK02406.1"/>
    <property type="match status" value="1"/>
</dbReference>
<evidence type="ECO:0000259" key="6">
    <source>
        <dbReference type="PROSITE" id="PS50173"/>
    </source>
</evidence>
<dbReference type="EMBL" id="BAGZ01000005">
    <property type="protein sequence ID" value="GAB77615.1"/>
    <property type="molecule type" value="Genomic_DNA"/>
</dbReference>
<proteinExistence type="inferred from homology"/>
<dbReference type="Gene3D" id="1.10.150.20">
    <property type="entry name" value="5' to 3' exonuclease, C-terminal subdomain"/>
    <property type="match status" value="1"/>
</dbReference>
<dbReference type="SUPFAM" id="SSF56672">
    <property type="entry name" value="DNA/RNA polymerases"/>
    <property type="match status" value="1"/>
</dbReference>
<keyword evidence="4" id="KW-0239">DNA-directed DNA polymerase</keyword>
<dbReference type="GO" id="GO:0042276">
    <property type="term" value="P:error-prone translesion synthesis"/>
    <property type="evidence" value="ECO:0007669"/>
    <property type="project" value="TreeGrafter"/>
</dbReference>
<evidence type="ECO:0000256" key="3">
    <source>
        <dbReference type="ARBA" id="ARBA00049244"/>
    </source>
</evidence>
<sequence length="422" mass="45218">MSRRHFALPRRSGDQPPDDVGCSILHVDMDAFYASVSLLDRPELVGRPVVVGGGPRGVVLSATYEARSFGVTSAMPLSRARRLCPQAVLVAPDHAAYAQVSRSVMAIFGEITPVVEPLSTDEAFLDVSGALRRLGPPAAIGELVRARVLHDQGITCSVGVAANKFVAKLASSLAKPDGLLVVPEAEAAAFVQQLPVGALWGVGDRTEEILIRAGFHTVGDIARASPSALSACVGAIGERLYDFAWARDDRSVVPTRQEKSLGADETFAQDIDDRDELRRRLLHLSEKVAARARSHRVLARTVNLRVRFSDFRTVGRSRTLARPTDTGQEIFAVVGELFADLARDSGGSFRLLGVRLEGLLPAEGTPLQGTLGEPEHGWREADRAVDRVSARFGEGAVRPASLVGPDECDRIGSRRGGRGTEG</sequence>
<dbReference type="eggNOG" id="COG0389">
    <property type="taxonomic scope" value="Bacteria"/>
</dbReference>
<comment type="caution">
    <text evidence="7">The sequence shown here is derived from an EMBL/GenBank/DDBJ whole genome shotgun (WGS) entry which is preliminary data.</text>
</comment>
<reference evidence="7 8" key="1">
    <citation type="submission" date="2012-08" db="EMBL/GenBank/DDBJ databases">
        <title>Whole genome shotgun sequence of Austwickia chelonae NBRC 105200.</title>
        <authorList>
            <person name="Yoshida I."/>
            <person name="Hosoyama A."/>
            <person name="Tsuchikane K."/>
            <person name="Katsumata H."/>
            <person name="Ando Y."/>
            <person name="Ohji S."/>
            <person name="Hamada M."/>
            <person name="Tamura T."/>
            <person name="Yamazoe A."/>
            <person name="Yamazaki S."/>
            <person name="Fujita N."/>
        </authorList>
    </citation>
    <scope>NUCLEOTIDE SEQUENCE [LARGE SCALE GENOMIC DNA]</scope>
    <source>
        <strain evidence="7 8">NBRC 105200</strain>
    </source>
</reference>
<dbReference type="InterPro" id="IPR043502">
    <property type="entry name" value="DNA/RNA_pol_sf"/>
</dbReference>
<keyword evidence="4" id="KW-0238">DNA-binding</keyword>
<feature type="active site" evidence="4">
    <location>
        <position position="122"/>
    </location>
</feature>
<dbReference type="OrthoDB" id="9808813at2"/>
<dbReference type="AlphaFoldDB" id="K6VQH6"/>
<evidence type="ECO:0000313" key="7">
    <source>
        <dbReference type="EMBL" id="GAB77615.1"/>
    </source>
</evidence>
<keyword evidence="4" id="KW-0479">Metal-binding</keyword>
<comment type="function">
    <text evidence="2 4">Poorly processive, error-prone DNA polymerase involved in untargeted mutagenesis. Copies undamaged DNA at stalled replication forks, which arise in vivo from mismatched or misaligned primer ends. These misaligned primers can be extended by PolIV. Exhibits no 3'-5' exonuclease (proofreading) activity. May be involved in translesional synthesis, in conjunction with the beta clamp from PolIII.</text>
</comment>
<dbReference type="PANTHER" id="PTHR11076:SF33">
    <property type="entry name" value="DNA POLYMERASE KAPPA"/>
    <property type="match status" value="1"/>
</dbReference>
<dbReference type="InterPro" id="IPR036775">
    <property type="entry name" value="DNA_pol_Y-fam_lit_finger_sf"/>
</dbReference>
<comment type="similarity">
    <text evidence="1 4">Belongs to the DNA polymerase type-Y family.</text>
</comment>
<organism evidence="7 8">
    <name type="scientific">Austwickia chelonae NBRC 105200</name>
    <dbReference type="NCBI Taxonomy" id="1184607"/>
    <lineage>
        <taxon>Bacteria</taxon>
        <taxon>Bacillati</taxon>
        <taxon>Actinomycetota</taxon>
        <taxon>Actinomycetes</taxon>
        <taxon>Micrococcales</taxon>
        <taxon>Dermatophilaceae</taxon>
        <taxon>Austwickia</taxon>
    </lineage>
</organism>
<dbReference type="InterPro" id="IPR050116">
    <property type="entry name" value="DNA_polymerase-Y"/>
</dbReference>
<keyword evidence="4" id="KW-0808">Transferase</keyword>
<feature type="site" description="Substrate discrimination" evidence="4">
    <location>
        <position position="33"/>
    </location>
</feature>
<dbReference type="Gene3D" id="3.30.70.270">
    <property type="match status" value="1"/>
</dbReference>
<accession>K6VQH6</accession>
<dbReference type="SUPFAM" id="SSF100879">
    <property type="entry name" value="Lesion bypass DNA polymerase (Y-family), little finger domain"/>
    <property type="match status" value="1"/>
</dbReference>
<dbReference type="InterPro" id="IPR001126">
    <property type="entry name" value="UmuC"/>
</dbReference>
<dbReference type="EC" id="2.7.7.7" evidence="4"/>
<dbReference type="Gene3D" id="3.40.1170.60">
    <property type="match status" value="1"/>
</dbReference>
<dbReference type="HAMAP" id="MF_01113">
    <property type="entry name" value="DNApol_IV"/>
    <property type="match status" value="1"/>
</dbReference>
<comment type="subunit">
    <text evidence="4">Monomer.</text>
</comment>
<dbReference type="PANTHER" id="PTHR11076">
    <property type="entry name" value="DNA REPAIR POLYMERASE UMUC / TRANSFERASE FAMILY MEMBER"/>
    <property type="match status" value="1"/>
</dbReference>
<dbReference type="InterPro" id="IPR043128">
    <property type="entry name" value="Rev_trsase/Diguanyl_cyclase"/>
</dbReference>
<dbReference type="RefSeq" id="WP_006502367.1">
    <property type="nucleotide sequence ID" value="NZ_BAGZ01000005.1"/>
</dbReference>
<keyword evidence="4" id="KW-0548">Nucleotidyltransferase</keyword>
<dbReference type="Pfam" id="PF11799">
    <property type="entry name" value="IMS_C"/>
    <property type="match status" value="1"/>
</dbReference>
<name>K6VQH6_9MICO</name>
<dbReference type="GO" id="GO:0009432">
    <property type="term" value="P:SOS response"/>
    <property type="evidence" value="ECO:0007669"/>
    <property type="project" value="TreeGrafter"/>
</dbReference>
<evidence type="ECO:0000256" key="1">
    <source>
        <dbReference type="ARBA" id="ARBA00010945"/>
    </source>
</evidence>
<protein>
    <recommendedName>
        <fullName evidence="4">DNA polymerase IV</fullName>
        <shortName evidence="4">Pol IV</shortName>
        <ecNumber evidence="4">2.7.7.7</ecNumber>
    </recommendedName>
</protein>
<dbReference type="InterPro" id="IPR022880">
    <property type="entry name" value="DNApol_IV"/>
</dbReference>
<feature type="binding site" evidence="4">
    <location>
        <position position="121"/>
    </location>
    <ligand>
        <name>Mg(2+)</name>
        <dbReference type="ChEBI" id="CHEBI:18420"/>
    </ligand>
</feature>